<dbReference type="SUPFAM" id="SSF101874">
    <property type="entry name" value="YceI-like"/>
    <property type="match status" value="1"/>
</dbReference>
<reference evidence="2 3" key="1">
    <citation type="submission" date="2017-11" db="EMBL/GenBank/DDBJ databases">
        <title>Rhodohalobacter 15182 sp. nov., isolated from a salt lake.</title>
        <authorList>
            <person name="Han S."/>
        </authorList>
    </citation>
    <scope>NUCLEOTIDE SEQUENCE [LARGE SCALE GENOMIC DNA]</scope>
    <source>
        <strain evidence="2 3">15182</strain>
    </source>
</reference>
<dbReference type="Pfam" id="PF04264">
    <property type="entry name" value="YceI"/>
    <property type="match status" value="1"/>
</dbReference>
<organism evidence="2 3">
    <name type="scientific">Rhodohalobacter barkolensis</name>
    <dbReference type="NCBI Taxonomy" id="2053187"/>
    <lineage>
        <taxon>Bacteria</taxon>
        <taxon>Pseudomonadati</taxon>
        <taxon>Balneolota</taxon>
        <taxon>Balneolia</taxon>
        <taxon>Balneolales</taxon>
        <taxon>Balneolaceae</taxon>
        <taxon>Rhodohalobacter</taxon>
    </lineage>
</organism>
<gene>
    <name evidence="2" type="ORF">CWD77_12760</name>
</gene>
<dbReference type="OrthoDB" id="1121590at2"/>
<dbReference type="PANTHER" id="PTHR34406">
    <property type="entry name" value="PROTEIN YCEI"/>
    <property type="match status" value="1"/>
</dbReference>
<protein>
    <recommendedName>
        <fullName evidence="1">Lipid/polyisoprenoid-binding YceI-like domain-containing protein</fullName>
    </recommendedName>
</protein>
<dbReference type="SMART" id="SM00867">
    <property type="entry name" value="YceI"/>
    <property type="match status" value="1"/>
</dbReference>
<sequence length="201" mass="22229">MKLLQILTFIGLWVLTLTAPEGELFSQNRFTPAEEVSRLWIEGSSNVNTFDCVANEYSGEAVVGQNGTEESDQEDQEVTLEVVINVNGFDCGKRKMNSDMKKALKADSYPNITFSYSRAELLNSNDVNQFIVEGDLTVAGVTREISFVAEGDVSENGEMRARGSKKIFMTDYGIEPPTGLLGLIKADDELTVHFDLTAKRI</sequence>
<dbReference type="AlphaFoldDB" id="A0A2N0VFJ9"/>
<name>A0A2N0VFJ9_9BACT</name>
<evidence type="ECO:0000313" key="3">
    <source>
        <dbReference type="Proteomes" id="UP000233398"/>
    </source>
</evidence>
<evidence type="ECO:0000259" key="1">
    <source>
        <dbReference type="SMART" id="SM00867"/>
    </source>
</evidence>
<dbReference type="Gene3D" id="2.40.128.110">
    <property type="entry name" value="Lipid/polyisoprenoid-binding, YceI-like"/>
    <property type="match status" value="1"/>
</dbReference>
<dbReference type="Proteomes" id="UP000233398">
    <property type="component" value="Unassembled WGS sequence"/>
</dbReference>
<comment type="caution">
    <text evidence="2">The sequence shown here is derived from an EMBL/GenBank/DDBJ whole genome shotgun (WGS) entry which is preliminary data.</text>
</comment>
<dbReference type="PANTHER" id="PTHR34406:SF1">
    <property type="entry name" value="PROTEIN YCEI"/>
    <property type="match status" value="1"/>
</dbReference>
<dbReference type="RefSeq" id="WP_101073971.1">
    <property type="nucleotide sequence ID" value="NZ_PISP01000004.1"/>
</dbReference>
<keyword evidence="3" id="KW-1185">Reference proteome</keyword>
<proteinExistence type="predicted"/>
<dbReference type="InterPro" id="IPR007372">
    <property type="entry name" value="Lipid/polyisoprenoid-bd_YceI"/>
</dbReference>
<dbReference type="EMBL" id="PISP01000004">
    <property type="protein sequence ID" value="PKD42918.1"/>
    <property type="molecule type" value="Genomic_DNA"/>
</dbReference>
<dbReference type="InterPro" id="IPR036761">
    <property type="entry name" value="TTHA0802/YceI-like_sf"/>
</dbReference>
<feature type="domain" description="Lipid/polyisoprenoid-binding YceI-like" evidence="1">
    <location>
        <begin position="29"/>
        <end position="199"/>
    </location>
</feature>
<accession>A0A2N0VFJ9</accession>
<evidence type="ECO:0000313" key="2">
    <source>
        <dbReference type="EMBL" id="PKD42918.1"/>
    </source>
</evidence>